<gene>
    <name evidence="8" type="primary">ppaC</name>
    <name evidence="10" type="ORF">H9808_05435</name>
</gene>
<dbReference type="FunFam" id="3.90.1640.10:FF:000001">
    <property type="entry name" value="Probable manganese-dependent inorganic pyrophosphatase"/>
    <property type="match status" value="1"/>
</dbReference>
<dbReference type="GO" id="GO:0005737">
    <property type="term" value="C:cytoplasm"/>
    <property type="evidence" value="ECO:0007669"/>
    <property type="project" value="UniProtKB-SubCell"/>
</dbReference>
<feature type="binding site" evidence="8">
    <location>
        <position position="97"/>
    </location>
    <ligand>
        <name>Mn(2+)</name>
        <dbReference type="ChEBI" id="CHEBI:29035"/>
        <label>2</label>
    </ligand>
</feature>
<comment type="subcellular location">
    <subcellularLocation>
        <location evidence="1 8">Cytoplasm</location>
    </subcellularLocation>
</comment>
<feature type="binding site" evidence="8">
    <location>
        <position position="13"/>
    </location>
    <ligand>
        <name>Mn(2+)</name>
        <dbReference type="ChEBI" id="CHEBI:29035"/>
        <label>1</label>
    </ligand>
</feature>
<reference evidence="10" key="1">
    <citation type="journal article" date="2021" name="PeerJ">
        <title>Extensive microbial diversity within the chicken gut microbiome revealed by metagenomics and culture.</title>
        <authorList>
            <person name="Gilroy R."/>
            <person name="Ravi A."/>
            <person name="Getino M."/>
            <person name="Pursley I."/>
            <person name="Horton D.L."/>
            <person name="Alikhan N.F."/>
            <person name="Baker D."/>
            <person name="Gharbi K."/>
            <person name="Hall N."/>
            <person name="Watson M."/>
            <person name="Adriaenssens E.M."/>
            <person name="Foster-Nyarko E."/>
            <person name="Jarju S."/>
            <person name="Secka A."/>
            <person name="Antonio M."/>
            <person name="Oren A."/>
            <person name="Chaudhuri R.R."/>
            <person name="La Ragione R."/>
            <person name="Hildebrand F."/>
            <person name="Pallen M.J."/>
        </authorList>
    </citation>
    <scope>NUCLEOTIDE SEQUENCE</scope>
    <source>
        <strain evidence="10">CHK169-4300</strain>
    </source>
</reference>
<dbReference type="InterPro" id="IPR038763">
    <property type="entry name" value="DHH_sf"/>
</dbReference>
<organism evidence="10 11">
    <name type="scientific">Candidatus Atopostipes pullistercoris</name>
    <dbReference type="NCBI Taxonomy" id="2838467"/>
    <lineage>
        <taxon>Bacteria</taxon>
        <taxon>Bacillati</taxon>
        <taxon>Bacillota</taxon>
        <taxon>Bacilli</taxon>
        <taxon>Lactobacillales</taxon>
        <taxon>Carnobacteriaceae</taxon>
        <taxon>Atopostipes</taxon>
    </lineage>
</organism>
<keyword evidence="6 8" id="KW-0464">Manganese</keyword>
<evidence type="ECO:0000256" key="4">
    <source>
        <dbReference type="ARBA" id="ARBA00022723"/>
    </source>
</evidence>
<evidence type="ECO:0000256" key="6">
    <source>
        <dbReference type="ARBA" id="ARBA00023211"/>
    </source>
</evidence>
<accession>A0A9D2G2Q5</accession>
<dbReference type="HAMAP" id="MF_00207">
    <property type="entry name" value="PPase_C"/>
    <property type="match status" value="1"/>
</dbReference>
<comment type="similarity">
    <text evidence="2 8">Belongs to the PPase class C family.</text>
</comment>
<dbReference type="EC" id="3.6.1.1" evidence="8"/>
<dbReference type="InterPro" id="IPR001667">
    <property type="entry name" value="DDH_dom"/>
</dbReference>
<dbReference type="InterPro" id="IPR004097">
    <property type="entry name" value="DHHA2"/>
</dbReference>
<feature type="binding site" evidence="8">
    <location>
        <position position="15"/>
    </location>
    <ligand>
        <name>Mn(2+)</name>
        <dbReference type="ChEBI" id="CHEBI:29035"/>
        <label>2</label>
    </ligand>
</feature>
<evidence type="ECO:0000256" key="8">
    <source>
        <dbReference type="HAMAP-Rule" id="MF_00207"/>
    </source>
</evidence>
<keyword evidence="4 8" id="KW-0479">Metal-binding</keyword>
<dbReference type="AlphaFoldDB" id="A0A9D2G2Q5"/>
<dbReference type="NCBIfam" id="NF003877">
    <property type="entry name" value="PRK05427.1"/>
    <property type="match status" value="1"/>
</dbReference>
<dbReference type="InterPro" id="IPR022934">
    <property type="entry name" value="Mn-dep_inorganic_PyrPase"/>
</dbReference>
<protein>
    <recommendedName>
        <fullName evidence="8">Probable manganese-dependent inorganic pyrophosphatase</fullName>
        <ecNumber evidence="8">3.6.1.1</ecNumber>
    </recommendedName>
    <alternativeName>
        <fullName evidence="8">Pyrophosphate phospho-hydrolase</fullName>
        <shortName evidence="8">PPase</shortName>
    </alternativeName>
</protein>
<dbReference type="GO" id="GO:0030145">
    <property type="term" value="F:manganese ion binding"/>
    <property type="evidence" value="ECO:0007669"/>
    <property type="project" value="UniProtKB-UniRule"/>
</dbReference>
<dbReference type="EMBL" id="DXAZ01000082">
    <property type="protein sequence ID" value="HIZ71191.1"/>
    <property type="molecule type" value="Genomic_DNA"/>
</dbReference>
<evidence type="ECO:0000256" key="1">
    <source>
        <dbReference type="ARBA" id="ARBA00004496"/>
    </source>
</evidence>
<dbReference type="Pfam" id="PF01368">
    <property type="entry name" value="DHH"/>
    <property type="match status" value="1"/>
</dbReference>
<keyword evidence="5 8" id="KW-0378">Hydrolase</keyword>
<dbReference type="SMART" id="SM01131">
    <property type="entry name" value="DHHA2"/>
    <property type="match status" value="1"/>
</dbReference>
<dbReference type="PANTHER" id="PTHR12112">
    <property type="entry name" value="BNIP - RELATED"/>
    <property type="match status" value="1"/>
</dbReference>
<evidence type="ECO:0000313" key="11">
    <source>
        <dbReference type="Proteomes" id="UP000824106"/>
    </source>
</evidence>
<name>A0A9D2G2Q5_9LACT</name>
<evidence type="ECO:0000256" key="5">
    <source>
        <dbReference type="ARBA" id="ARBA00022801"/>
    </source>
</evidence>
<dbReference type="Proteomes" id="UP000824106">
    <property type="component" value="Unassembled WGS sequence"/>
</dbReference>
<evidence type="ECO:0000313" key="10">
    <source>
        <dbReference type="EMBL" id="HIZ71191.1"/>
    </source>
</evidence>
<feature type="domain" description="DHHA2" evidence="9">
    <location>
        <begin position="181"/>
        <end position="307"/>
    </location>
</feature>
<feature type="binding site" evidence="8">
    <location>
        <position position="75"/>
    </location>
    <ligand>
        <name>Mn(2+)</name>
        <dbReference type="ChEBI" id="CHEBI:29035"/>
        <label>2</label>
    </ligand>
</feature>
<dbReference type="GO" id="GO:0004427">
    <property type="term" value="F:inorganic diphosphate phosphatase activity"/>
    <property type="evidence" value="ECO:0007669"/>
    <property type="project" value="UniProtKB-UniRule"/>
</dbReference>
<proteinExistence type="inferred from homology"/>
<evidence type="ECO:0000256" key="3">
    <source>
        <dbReference type="ARBA" id="ARBA00022490"/>
    </source>
</evidence>
<sequence>MSKLLVFGHQNPDTDTIASAIALSYLLNEISIEAEAVALGKPNAETTHVLDYFRVDQPRIIKTAADETDSVVLVDHNEKQQSVSDLSEVSIKGVIDHHRIANFETSDPLYYRAEPVGCTATILLKIFKEYEVAIPNQIAGLMLSAIVSDTLLLKSPTCTSEDVRAAEELAEIVGVSLDEYGLEMLKAGTDITSKTPEEILNDDAKTFPMGNETVRIGQVNVVDIEDILVRKKEILETMQQETKENDYDLYVLLVTDIIESNSVAIVDGPAYRQFEMAFEKPLQLNTVDLQGVVSRKKQVVPPLTNAFKKKNK</sequence>
<dbReference type="PANTHER" id="PTHR12112:SF22">
    <property type="entry name" value="MANGANESE-DEPENDENT INORGANIC PYROPHOSPHATASE-RELATED"/>
    <property type="match status" value="1"/>
</dbReference>
<keyword evidence="3 8" id="KW-0963">Cytoplasm</keyword>
<dbReference type="SUPFAM" id="SSF64182">
    <property type="entry name" value="DHH phosphoesterases"/>
    <property type="match status" value="1"/>
</dbReference>
<dbReference type="FunFam" id="3.10.310.20:FF:000001">
    <property type="entry name" value="Probable manganese-dependent inorganic pyrophosphatase"/>
    <property type="match status" value="1"/>
</dbReference>
<dbReference type="Pfam" id="PF02833">
    <property type="entry name" value="DHHA2"/>
    <property type="match status" value="1"/>
</dbReference>
<dbReference type="InterPro" id="IPR038222">
    <property type="entry name" value="DHHA2_dom_sf"/>
</dbReference>
<feature type="binding site" evidence="8">
    <location>
        <position position="149"/>
    </location>
    <ligand>
        <name>Mn(2+)</name>
        <dbReference type="ChEBI" id="CHEBI:29035"/>
        <label>2</label>
    </ligand>
</feature>
<comment type="cofactor">
    <cofactor evidence="8">
        <name>Mn(2+)</name>
        <dbReference type="ChEBI" id="CHEBI:29035"/>
    </cofactor>
    <text evidence="8">Binds 2 manganese ions per subunit.</text>
</comment>
<dbReference type="Gene3D" id="3.10.310.20">
    <property type="entry name" value="DHHA2 domain"/>
    <property type="match status" value="1"/>
</dbReference>
<dbReference type="Gene3D" id="3.90.1640.10">
    <property type="entry name" value="inorganic pyrophosphatase (n-terminal core)"/>
    <property type="match status" value="1"/>
</dbReference>
<comment type="catalytic activity">
    <reaction evidence="7 8">
        <text>diphosphate + H2O = 2 phosphate + H(+)</text>
        <dbReference type="Rhea" id="RHEA:24576"/>
        <dbReference type="ChEBI" id="CHEBI:15377"/>
        <dbReference type="ChEBI" id="CHEBI:15378"/>
        <dbReference type="ChEBI" id="CHEBI:33019"/>
        <dbReference type="ChEBI" id="CHEBI:43474"/>
        <dbReference type="EC" id="3.6.1.1"/>
    </reaction>
</comment>
<evidence type="ECO:0000256" key="2">
    <source>
        <dbReference type="ARBA" id="ARBA00007350"/>
    </source>
</evidence>
<comment type="caution">
    <text evidence="10">The sequence shown here is derived from an EMBL/GenBank/DDBJ whole genome shotgun (WGS) entry which is preliminary data.</text>
</comment>
<evidence type="ECO:0000256" key="7">
    <source>
        <dbReference type="ARBA" id="ARBA00047820"/>
    </source>
</evidence>
<feature type="binding site" evidence="8">
    <location>
        <position position="9"/>
    </location>
    <ligand>
        <name>Mn(2+)</name>
        <dbReference type="ChEBI" id="CHEBI:29035"/>
        <label>1</label>
    </ligand>
</feature>
<evidence type="ECO:0000259" key="9">
    <source>
        <dbReference type="SMART" id="SM01131"/>
    </source>
</evidence>
<feature type="binding site" evidence="8">
    <location>
        <position position="75"/>
    </location>
    <ligand>
        <name>Mn(2+)</name>
        <dbReference type="ChEBI" id="CHEBI:29035"/>
        <label>1</label>
    </ligand>
</feature>
<reference evidence="10" key="2">
    <citation type="submission" date="2021-04" db="EMBL/GenBank/DDBJ databases">
        <authorList>
            <person name="Gilroy R."/>
        </authorList>
    </citation>
    <scope>NUCLEOTIDE SEQUENCE</scope>
    <source>
        <strain evidence="10">CHK169-4300</strain>
    </source>
</reference>